<keyword evidence="3 6" id="KW-0731">Sigma factor</keyword>
<dbReference type="InterPro" id="IPR013325">
    <property type="entry name" value="RNA_pol_sigma_r2"/>
</dbReference>
<dbReference type="InterPro" id="IPR036388">
    <property type="entry name" value="WH-like_DNA-bd_sf"/>
</dbReference>
<protein>
    <recommendedName>
        <fullName evidence="6">RNA polymerase sigma factor</fullName>
    </recommendedName>
</protein>
<dbReference type="PROSITE" id="PS00715">
    <property type="entry name" value="SIGMA70_1"/>
    <property type="match status" value="1"/>
</dbReference>
<feature type="domain" description="RNA polymerase sigma-70" evidence="8">
    <location>
        <begin position="187"/>
        <end position="200"/>
    </location>
</feature>
<evidence type="ECO:0000259" key="9">
    <source>
        <dbReference type="PROSITE" id="PS00716"/>
    </source>
</evidence>
<proteinExistence type="inferred from homology"/>
<evidence type="ECO:0000313" key="10">
    <source>
        <dbReference type="EMBL" id="OOQ52341.1"/>
    </source>
</evidence>
<comment type="function">
    <text evidence="6">Sigma factors are initiation factors that promote the attachment of RNA polymerase to specific initiation sites and are then released.</text>
</comment>
<dbReference type="SUPFAM" id="SSF88659">
    <property type="entry name" value="Sigma3 and sigma4 domains of RNA polymerase sigma factors"/>
    <property type="match status" value="2"/>
</dbReference>
<keyword evidence="11" id="KW-1185">Reference proteome</keyword>
<dbReference type="InterPro" id="IPR007627">
    <property type="entry name" value="RNA_pol_sigma70_r2"/>
</dbReference>
<dbReference type="InterPro" id="IPR009042">
    <property type="entry name" value="RNA_pol_sigma70_r1_2"/>
</dbReference>
<feature type="region of interest" description="Disordered" evidence="7">
    <location>
        <begin position="1"/>
        <end position="97"/>
    </location>
</feature>
<dbReference type="InterPro" id="IPR050239">
    <property type="entry name" value="Sigma-70_RNA_pol_init_factors"/>
</dbReference>
<evidence type="ECO:0000256" key="3">
    <source>
        <dbReference type="ARBA" id="ARBA00023082"/>
    </source>
</evidence>
<evidence type="ECO:0000256" key="5">
    <source>
        <dbReference type="ARBA" id="ARBA00023163"/>
    </source>
</evidence>
<evidence type="ECO:0000256" key="2">
    <source>
        <dbReference type="ARBA" id="ARBA00023015"/>
    </source>
</evidence>
<accession>A0ABX3LLF2</accession>
<organism evidence="10 11">
    <name type="scientific">Streptomyces antibioticus</name>
    <dbReference type="NCBI Taxonomy" id="1890"/>
    <lineage>
        <taxon>Bacteria</taxon>
        <taxon>Bacillati</taxon>
        <taxon>Actinomycetota</taxon>
        <taxon>Actinomycetes</taxon>
        <taxon>Kitasatosporales</taxon>
        <taxon>Streptomycetaceae</taxon>
        <taxon>Streptomyces</taxon>
    </lineage>
</organism>
<evidence type="ECO:0000259" key="8">
    <source>
        <dbReference type="PROSITE" id="PS00715"/>
    </source>
</evidence>
<dbReference type="Gene3D" id="1.10.10.10">
    <property type="entry name" value="Winged helix-like DNA-binding domain superfamily/Winged helix DNA-binding domain"/>
    <property type="match status" value="2"/>
</dbReference>
<dbReference type="Pfam" id="PF04539">
    <property type="entry name" value="Sigma70_r3"/>
    <property type="match status" value="1"/>
</dbReference>
<keyword evidence="2 6" id="KW-0805">Transcription regulation</keyword>
<dbReference type="PANTHER" id="PTHR30603">
    <property type="entry name" value="RNA POLYMERASE SIGMA FACTOR RPO"/>
    <property type="match status" value="1"/>
</dbReference>
<evidence type="ECO:0000256" key="4">
    <source>
        <dbReference type="ARBA" id="ARBA00023125"/>
    </source>
</evidence>
<evidence type="ECO:0000256" key="1">
    <source>
        <dbReference type="ARBA" id="ARBA00007788"/>
    </source>
</evidence>
<dbReference type="Proteomes" id="UP000190306">
    <property type="component" value="Chromosome"/>
</dbReference>
<dbReference type="SUPFAM" id="SSF88946">
    <property type="entry name" value="Sigma2 domain of RNA polymerase sigma factors"/>
    <property type="match status" value="1"/>
</dbReference>
<feature type="domain" description="RNA polymerase sigma-70" evidence="9">
    <location>
        <begin position="356"/>
        <end position="382"/>
    </location>
</feature>
<keyword evidence="5 6" id="KW-0804">Transcription</keyword>
<dbReference type="PANTHER" id="PTHR30603:SF59">
    <property type="entry name" value="RNA POLYMERASE PRINCIPAL SIGMA FACTOR HRDA"/>
    <property type="match status" value="1"/>
</dbReference>
<dbReference type="Pfam" id="PF00140">
    <property type="entry name" value="Sigma70_r1_2"/>
    <property type="match status" value="1"/>
</dbReference>
<dbReference type="Gene3D" id="1.10.601.10">
    <property type="entry name" value="RNA Polymerase Primary Sigma Factor"/>
    <property type="match status" value="2"/>
</dbReference>
<reference evidence="10 11" key="1">
    <citation type="submission" date="2015-07" db="EMBL/GenBank/DDBJ databases">
        <title>Draft Genome Sequence of Streptomyces antibioticus, IMRU 3720 reveals insights in the evolution of actinomycin biosynthetic gene clusters in Streptomyces.</title>
        <authorList>
            <person name="Crnovcic I."/>
            <person name="Ruckert C."/>
            <person name="Kalinowksi J."/>
            <person name="Keller U."/>
        </authorList>
    </citation>
    <scope>NUCLEOTIDE SEQUENCE [LARGE SCALE GENOMIC DNA]</scope>
    <source>
        <strain evidence="10 11">DSM 41481</strain>
    </source>
</reference>
<dbReference type="Pfam" id="PF04545">
    <property type="entry name" value="Sigma70_r4"/>
    <property type="match status" value="1"/>
</dbReference>
<dbReference type="InterPro" id="IPR013324">
    <property type="entry name" value="RNA_pol_sigma_r3/r4-like"/>
</dbReference>
<gene>
    <name evidence="10" type="ORF">AFM16_12900</name>
</gene>
<dbReference type="NCBIfam" id="TIGR02937">
    <property type="entry name" value="sigma70-ECF"/>
    <property type="match status" value="1"/>
</dbReference>
<dbReference type="InterPro" id="IPR014284">
    <property type="entry name" value="RNA_pol_sigma-70_dom"/>
</dbReference>
<name>A0ABX3LLF2_STRAT</name>
<dbReference type="InterPro" id="IPR007630">
    <property type="entry name" value="RNA_pol_sigma70_r4"/>
</dbReference>
<dbReference type="CDD" id="cd06171">
    <property type="entry name" value="Sigma70_r4"/>
    <property type="match status" value="1"/>
</dbReference>
<dbReference type="InterPro" id="IPR000943">
    <property type="entry name" value="RNA_pol_sigma70"/>
</dbReference>
<evidence type="ECO:0000256" key="6">
    <source>
        <dbReference type="RuleBase" id="RU362124"/>
    </source>
</evidence>
<dbReference type="InterPro" id="IPR007624">
    <property type="entry name" value="RNA_pol_sigma70_r3"/>
</dbReference>
<dbReference type="EMBL" id="LHQL01000008">
    <property type="protein sequence ID" value="OOQ52341.1"/>
    <property type="molecule type" value="Genomic_DNA"/>
</dbReference>
<comment type="similarity">
    <text evidence="1 6">Belongs to the sigma-70 factor family.</text>
</comment>
<dbReference type="PRINTS" id="PR00046">
    <property type="entry name" value="SIGMA70FCT"/>
</dbReference>
<dbReference type="Pfam" id="PF04542">
    <property type="entry name" value="Sigma70_r2"/>
    <property type="match status" value="1"/>
</dbReference>
<dbReference type="PROSITE" id="PS00716">
    <property type="entry name" value="SIGMA70_2"/>
    <property type="match status" value="1"/>
</dbReference>
<keyword evidence="4 6" id="KW-0238">DNA-binding</keyword>
<comment type="caution">
    <text evidence="10">The sequence shown here is derived from an EMBL/GenBank/DDBJ whole genome shotgun (WGS) entry which is preliminary data.</text>
</comment>
<evidence type="ECO:0000256" key="7">
    <source>
        <dbReference type="SAM" id="MobiDB-lite"/>
    </source>
</evidence>
<sequence length="396" mass="43663">MQTQTLTQTAGTAERTSGAGPADGAEPDAEPGVRVAAVPPQGRAPHHPEGDPETGPDTSGPDTELEPPAHLPAEAAEDPEPVEARPARATENGSPSSDLFRQYLREIGRIPLLTAAEEVELARRVEAGLFAEEKLGSTPDLDSQLAVDLDRLVVRGRMAKRRLIEANLRLVVSVAKRYVGRGLTMLDLVQEGNLGLIRAVEKFDYARGYKFSTYATWWIRQAMSRALADQARTIRVPVHVVELINRVVRVQRRMLQERGYEPTAEEVADQLDLAPERVGEVLRLAQEPVSLHAPVGEEDDVALGDLIEDGDAASPVESAAFLLLREHLEAVLSTLGERERKVVQLRYGLVDGRARTLEEIGRIFGVTRERIRQIESKTLNKLRDHAFADQLRGYLD</sequence>
<evidence type="ECO:0000313" key="11">
    <source>
        <dbReference type="Proteomes" id="UP000190306"/>
    </source>
</evidence>